<accession>A0A5S5CAX5</accession>
<evidence type="ECO:0000256" key="2">
    <source>
        <dbReference type="ARBA" id="ARBA00022679"/>
    </source>
</evidence>
<dbReference type="InterPro" id="IPR050179">
    <property type="entry name" value="Trans_hexapeptide_repeat"/>
</dbReference>
<keyword evidence="2 5" id="KW-0808">Transferase</keyword>
<protein>
    <submittedName>
        <fullName evidence="5">Virginiamycin A acetyltransferase</fullName>
    </submittedName>
</protein>
<evidence type="ECO:0000256" key="1">
    <source>
        <dbReference type="ARBA" id="ARBA00007274"/>
    </source>
</evidence>
<reference evidence="5 6" key="1">
    <citation type="submission" date="2019-07" db="EMBL/GenBank/DDBJ databases">
        <title>Genomic Encyclopedia of Archaeal and Bacterial Type Strains, Phase II (KMG-II): from individual species to whole genera.</title>
        <authorList>
            <person name="Goeker M."/>
        </authorList>
    </citation>
    <scope>NUCLEOTIDE SEQUENCE [LARGE SCALE GENOMIC DNA]</scope>
    <source>
        <strain evidence="5 6">DSM 17527</strain>
    </source>
</reference>
<comment type="similarity">
    <text evidence="1">Belongs to the transferase hexapeptide repeat family.</text>
</comment>
<dbReference type="RefSeq" id="WP_148782140.1">
    <property type="nucleotide sequence ID" value="NZ_VNHU01000003.1"/>
</dbReference>
<dbReference type="AlphaFoldDB" id="A0A5S5CAX5"/>
<name>A0A5S5CAX5_9FLAO</name>
<comment type="caution">
    <text evidence="5">The sequence shown here is derived from an EMBL/GenBank/DDBJ whole genome shotgun (WGS) entry which is preliminary data.</text>
</comment>
<keyword evidence="3" id="KW-0677">Repeat</keyword>
<gene>
    <name evidence="5" type="ORF">BD809_103207</name>
</gene>
<dbReference type="CDD" id="cd03349">
    <property type="entry name" value="LbH_XAT"/>
    <property type="match status" value="1"/>
</dbReference>
<dbReference type="Gene3D" id="2.160.10.10">
    <property type="entry name" value="Hexapeptide repeat proteins"/>
    <property type="match status" value="1"/>
</dbReference>
<organism evidence="5 6">
    <name type="scientific">Aquimarina intermedia</name>
    <dbReference type="NCBI Taxonomy" id="350814"/>
    <lineage>
        <taxon>Bacteria</taxon>
        <taxon>Pseudomonadati</taxon>
        <taxon>Bacteroidota</taxon>
        <taxon>Flavobacteriia</taxon>
        <taxon>Flavobacteriales</taxon>
        <taxon>Flavobacteriaceae</taxon>
        <taxon>Aquimarina</taxon>
    </lineage>
</organism>
<keyword evidence="6" id="KW-1185">Reference proteome</keyword>
<keyword evidence="4" id="KW-0012">Acyltransferase</keyword>
<dbReference type="PANTHER" id="PTHR43300:SF11">
    <property type="entry name" value="ACETYLTRANSFERASE RV3034C-RELATED"/>
    <property type="match status" value="1"/>
</dbReference>
<dbReference type="OrthoDB" id="9814490at2"/>
<proteinExistence type="inferred from homology"/>
<evidence type="ECO:0000313" key="5">
    <source>
        <dbReference type="EMBL" id="TYP75143.1"/>
    </source>
</evidence>
<evidence type="ECO:0000256" key="4">
    <source>
        <dbReference type="ARBA" id="ARBA00023315"/>
    </source>
</evidence>
<dbReference type="Pfam" id="PF00132">
    <property type="entry name" value="Hexapep"/>
    <property type="match status" value="1"/>
</dbReference>
<dbReference type="SUPFAM" id="SSF51161">
    <property type="entry name" value="Trimeric LpxA-like enzymes"/>
    <property type="match status" value="1"/>
</dbReference>
<dbReference type="PANTHER" id="PTHR43300">
    <property type="entry name" value="ACETYLTRANSFERASE"/>
    <property type="match status" value="1"/>
</dbReference>
<dbReference type="InterPro" id="IPR018357">
    <property type="entry name" value="Hexapep_transf_CS"/>
</dbReference>
<dbReference type="GO" id="GO:0016746">
    <property type="term" value="F:acyltransferase activity"/>
    <property type="evidence" value="ECO:0007669"/>
    <property type="project" value="UniProtKB-KW"/>
</dbReference>
<dbReference type="PROSITE" id="PS00101">
    <property type="entry name" value="HEXAPEP_TRANSFERASES"/>
    <property type="match status" value="1"/>
</dbReference>
<dbReference type="EMBL" id="VNHU01000003">
    <property type="protein sequence ID" value="TYP75143.1"/>
    <property type="molecule type" value="Genomic_DNA"/>
</dbReference>
<dbReference type="InterPro" id="IPR011004">
    <property type="entry name" value="Trimer_LpxA-like_sf"/>
</dbReference>
<evidence type="ECO:0000256" key="3">
    <source>
        <dbReference type="ARBA" id="ARBA00022737"/>
    </source>
</evidence>
<dbReference type="InterPro" id="IPR001451">
    <property type="entry name" value="Hexapep"/>
</dbReference>
<sequence>MIQKIRHFLWRILGIDYKHALQIHDYIFLKKDRFCKLGNRTYDNGALVWRWTNAPLIIGNYCSIANNVRFIMDEGFHKASEITSFPIINNHYKDDSVLPGNINKKLFLDTIKQRQGITIGNDVWIGMNSIIMPGVSIGNGVTIAANSIVTKSVDDFMIVGGNPAKPIKQKHNDSVIKQLNAIAWWNWSDKTVKERAMDFYQSTENFIKIYGK</sequence>
<dbReference type="Proteomes" id="UP000324376">
    <property type="component" value="Unassembled WGS sequence"/>
</dbReference>
<evidence type="ECO:0000313" key="6">
    <source>
        <dbReference type="Proteomes" id="UP000324376"/>
    </source>
</evidence>